<evidence type="ECO:0000313" key="4">
    <source>
        <dbReference type="EMBL" id="GMS99660.1"/>
    </source>
</evidence>
<keyword evidence="3" id="KW-0732">Signal</keyword>
<keyword evidence="2" id="KW-0812">Transmembrane</keyword>
<feature type="compositionally biased region" description="Low complexity" evidence="1">
    <location>
        <begin position="191"/>
        <end position="211"/>
    </location>
</feature>
<feature type="region of interest" description="Disordered" evidence="1">
    <location>
        <begin position="182"/>
        <end position="211"/>
    </location>
</feature>
<sequence>MRLLCLFPILGLLLMPVVWSTGGGQSEPWKLITSKCRNGMNTMPKEEYNNGKRHILCERHFWGHKSTNWIPLRDGVAYELQNDLKGFQCVSFNSSALIVRCGGDHCDANLGFSEAIHACRVKEEAAGLAVATKIDFNNKTDEGNGKKIGIAVGVPLAVLIVGGLACFALVKCLTREAPNEPMPPLSGPMIPSAVSSVQQSAPSTAPSVKPA</sequence>
<proteinExistence type="predicted"/>
<feature type="signal peptide" evidence="3">
    <location>
        <begin position="1"/>
        <end position="20"/>
    </location>
</feature>
<evidence type="ECO:0000256" key="2">
    <source>
        <dbReference type="SAM" id="Phobius"/>
    </source>
</evidence>
<organism evidence="4 5">
    <name type="scientific">Pristionchus entomophagus</name>
    <dbReference type="NCBI Taxonomy" id="358040"/>
    <lineage>
        <taxon>Eukaryota</taxon>
        <taxon>Metazoa</taxon>
        <taxon>Ecdysozoa</taxon>
        <taxon>Nematoda</taxon>
        <taxon>Chromadorea</taxon>
        <taxon>Rhabditida</taxon>
        <taxon>Rhabditina</taxon>
        <taxon>Diplogasteromorpha</taxon>
        <taxon>Diplogasteroidea</taxon>
        <taxon>Neodiplogasteridae</taxon>
        <taxon>Pristionchus</taxon>
    </lineage>
</organism>
<keyword evidence="2" id="KW-1133">Transmembrane helix</keyword>
<reference evidence="4" key="1">
    <citation type="submission" date="2023-10" db="EMBL/GenBank/DDBJ databases">
        <title>Genome assembly of Pristionchus species.</title>
        <authorList>
            <person name="Yoshida K."/>
            <person name="Sommer R.J."/>
        </authorList>
    </citation>
    <scope>NUCLEOTIDE SEQUENCE</scope>
    <source>
        <strain evidence="4">RS0144</strain>
    </source>
</reference>
<keyword evidence="2" id="KW-0472">Membrane</keyword>
<feature type="transmembrane region" description="Helical" evidence="2">
    <location>
        <begin position="148"/>
        <end position="170"/>
    </location>
</feature>
<gene>
    <name evidence="4" type="ORF">PENTCL1PPCAC_21835</name>
</gene>
<dbReference type="EMBL" id="BTSX01000005">
    <property type="protein sequence ID" value="GMS99660.1"/>
    <property type="molecule type" value="Genomic_DNA"/>
</dbReference>
<dbReference type="AlphaFoldDB" id="A0AAV5TZH9"/>
<accession>A0AAV5TZH9</accession>
<evidence type="ECO:0008006" key="6">
    <source>
        <dbReference type="Google" id="ProtNLM"/>
    </source>
</evidence>
<keyword evidence="5" id="KW-1185">Reference proteome</keyword>
<comment type="caution">
    <text evidence="4">The sequence shown here is derived from an EMBL/GenBank/DDBJ whole genome shotgun (WGS) entry which is preliminary data.</text>
</comment>
<feature type="chain" id="PRO_5043921554" description="CX domain-containing protein" evidence="3">
    <location>
        <begin position="21"/>
        <end position="211"/>
    </location>
</feature>
<name>A0AAV5TZH9_9BILA</name>
<evidence type="ECO:0000256" key="1">
    <source>
        <dbReference type="SAM" id="MobiDB-lite"/>
    </source>
</evidence>
<dbReference type="Proteomes" id="UP001432027">
    <property type="component" value="Unassembled WGS sequence"/>
</dbReference>
<protein>
    <recommendedName>
        <fullName evidence="6">CX domain-containing protein</fullName>
    </recommendedName>
</protein>
<evidence type="ECO:0000256" key="3">
    <source>
        <dbReference type="SAM" id="SignalP"/>
    </source>
</evidence>
<evidence type="ECO:0000313" key="5">
    <source>
        <dbReference type="Proteomes" id="UP001432027"/>
    </source>
</evidence>